<protein>
    <submittedName>
        <fullName evidence="1">Uncharacterized protein</fullName>
    </submittedName>
</protein>
<reference evidence="1 2" key="1">
    <citation type="submission" date="2018-12" db="EMBL/GenBank/DDBJ databases">
        <title>Lysinibacillus antri sp. nov., isolated from a cave soil.</title>
        <authorList>
            <person name="Narsing Rao M.P."/>
            <person name="Zhang H."/>
            <person name="Dong Z.-Y."/>
            <person name="Niu X.-K."/>
            <person name="Zhang K."/>
            <person name="Fang B.-Z."/>
            <person name="Kang Y.-Q."/>
            <person name="Xiao M."/>
            <person name="Li W.-J."/>
        </authorList>
    </citation>
    <scope>NUCLEOTIDE SEQUENCE [LARGE SCALE GENOMIC DNA]</scope>
    <source>
        <strain evidence="1 2">SYSU K30002</strain>
    </source>
</reference>
<evidence type="ECO:0000313" key="2">
    <source>
        <dbReference type="Proteomes" id="UP000287910"/>
    </source>
</evidence>
<dbReference type="EMBL" id="RYYR01000004">
    <property type="protein sequence ID" value="RUL55581.1"/>
    <property type="molecule type" value="Genomic_DNA"/>
</dbReference>
<proteinExistence type="predicted"/>
<gene>
    <name evidence="1" type="ORF">EK386_04455</name>
</gene>
<dbReference type="AlphaFoldDB" id="A0A432LEM0"/>
<accession>A0A432LEM0</accession>
<name>A0A432LEM0_9BACI</name>
<dbReference type="RefSeq" id="WP_126657821.1">
    <property type="nucleotide sequence ID" value="NZ_RYYR01000004.1"/>
</dbReference>
<organism evidence="1 2">
    <name type="scientific">Lysinibacillus antri</name>
    <dbReference type="NCBI Taxonomy" id="2498145"/>
    <lineage>
        <taxon>Bacteria</taxon>
        <taxon>Bacillati</taxon>
        <taxon>Bacillota</taxon>
        <taxon>Bacilli</taxon>
        <taxon>Bacillales</taxon>
        <taxon>Bacillaceae</taxon>
        <taxon>Lysinibacillus</taxon>
    </lineage>
</organism>
<dbReference type="Proteomes" id="UP000287910">
    <property type="component" value="Unassembled WGS sequence"/>
</dbReference>
<evidence type="ECO:0000313" key="1">
    <source>
        <dbReference type="EMBL" id="RUL55581.1"/>
    </source>
</evidence>
<comment type="caution">
    <text evidence="1">The sequence shown here is derived from an EMBL/GenBank/DDBJ whole genome shotgun (WGS) entry which is preliminary data.</text>
</comment>
<sequence>MLSLHYKGQIKANPCTCHKKHCCCLHVNLAGLTDHLNYKLVKYRKIPVKITANNGYTLTGKIHQVGIDYIEIKKENDTIVTILKDKVDRIKWLKEACESDEVGNTTL</sequence>
<keyword evidence="2" id="KW-1185">Reference proteome</keyword>